<protein>
    <submittedName>
        <fullName evidence="3">CACTA en-spm transposon protein</fullName>
    </submittedName>
</protein>
<feature type="compositionally biased region" description="Low complexity" evidence="1">
    <location>
        <begin position="110"/>
        <end position="121"/>
    </location>
</feature>
<evidence type="ECO:0000256" key="1">
    <source>
        <dbReference type="SAM" id="MobiDB-lite"/>
    </source>
</evidence>
<proteinExistence type="predicted"/>
<dbReference type="EMBL" id="SSTE01001190">
    <property type="protein sequence ID" value="KAA0065796.1"/>
    <property type="molecule type" value="Genomic_DNA"/>
</dbReference>
<dbReference type="EMBL" id="SSTD01019467">
    <property type="protein sequence ID" value="TYJ96535.1"/>
    <property type="molecule type" value="Genomic_DNA"/>
</dbReference>
<dbReference type="Proteomes" id="UP000321947">
    <property type="component" value="Unassembled WGS sequence"/>
</dbReference>
<evidence type="ECO:0000313" key="3">
    <source>
        <dbReference type="EMBL" id="TYJ96535.1"/>
    </source>
</evidence>
<evidence type="ECO:0000313" key="5">
    <source>
        <dbReference type="Proteomes" id="UP000321947"/>
    </source>
</evidence>
<organism evidence="3 5">
    <name type="scientific">Cucumis melo var. makuwa</name>
    <name type="common">Oriental melon</name>
    <dbReference type="NCBI Taxonomy" id="1194695"/>
    <lineage>
        <taxon>Eukaryota</taxon>
        <taxon>Viridiplantae</taxon>
        <taxon>Streptophyta</taxon>
        <taxon>Embryophyta</taxon>
        <taxon>Tracheophyta</taxon>
        <taxon>Spermatophyta</taxon>
        <taxon>Magnoliopsida</taxon>
        <taxon>eudicotyledons</taxon>
        <taxon>Gunneridae</taxon>
        <taxon>Pentapetalae</taxon>
        <taxon>rosids</taxon>
        <taxon>fabids</taxon>
        <taxon>Cucurbitales</taxon>
        <taxon>Cucurbitaceae</taxon>
        <taxon>Benincaseae</taxon>
        <taxon>Cucumis</taxon>
    </lineage>
</organism>
<dbReference type="AlphaFoldDB" id="A0A5D3BDJ1"/>
<name>A0A5D3BDJ1_CUCMM</name>
<dbReference type="Proteomes" id="UP000321393">
    <property type="component" value="Unassembled WGS sequence"/>
</dbReference>
<feature type="region of interest" description="Disordered" evidence="1">
    <location>
        <begin position="103"/>
        <end position="123"/>
    </location>
</feature>
<gene>
    <name evidence="3" type="ORF">E5676_scaffold546G001900</name>
    <name evidence="2" type="ORF">E6C27_scaffold37G00950</name>
</gene>
<sequence length="140" mass="15813">MVTIGKCIWEVLEVNDVDNEHLNALEIVVNHQVDEQIEDDTLCRTDVDPTIVERPVVYHFTDDFIDDVDEHLYIISLFLSGFDETNVIFLEFAEDLDNFTGGLSSVDDNSSTSQPSATSTPRGRAYSRLLKLERYVVANG</sequence>
<comment type="caution">
    <text evidence="3">The sequence shown here is derived from an EMBL/GenBank/DDBJ whole genome shotgun (WGS) entry which is preliminary data.</text>
</comment>
<evidence type="ECO:0000313" key="2">
    <source>
        <dbReference type="EMBL" id="KAA0065796.1"/>
    </source>
</evidence>
<reference evidence="4 5" key="1">
    <citation type="submission" date="2019-08" db="EMBL/GenBank/DDBJ databases">
        <title>Draft genome sequences of two oriental melons (Cucumis melo L. var makuwa).</title>
        <authorList>
            <person name="Kwon S.-Y."/>
        </authorList>
    </citation>
    <scope>NUCLEOTIDE SEQUENCE [LARGE SCALE GENOMIC DNA]</scope>
    <source>
        <strain evidence="5">cv. Chang Bougi</strain>
        <strain evidence="4">cv. SW 3</strain>
        <tissue evidence="3">Leaf</tissue>
    </source>
</reference>
<evidence type="ECO:0000313" key="4">
    <source>
        <dbReference type="Proteomes" id="UP000321393"/>
    </source>
</evidence>
<accession>A0A5D3BDJ1</accession>